<protein>
    <submittedName>
        <fullName evidence="2">Thiolase</fullName>
    </submittedName>
</protein>
<gene>
    <name evidence="2" type="ORF">GCM10009547_01650</name>
</gene>
<dbReference type="InterPro" id="IPR055140">
    <property type="entry name" value="Thiolase_C_2"/>
</dbReference>
<dbReference type="InterPro" id="IPR002155">
    <property type="entry name" value="Thiolase"/>
</dbReference>
<dbReference type="InterPro" id="IPR016039">
    <property type="entry name" value="Thiolase-like"/>
</dbReference>
<dbReference type="Proteomes" id="UP001500957">
    <property type="component" value="Unassembled WGS sequence"/>
</dbReference>
<dbReference type="SUPFAM" id="SSF53901">
    <property type="entry name" value="Thiolase-like"/>
    <property type="match status" value="2"/>
</dbReference>
<proteinExistence type="predicted"/>
<feature type="domain" description="Thiolase C-terminal" evidence="1">
    <location>
        <begin position="240"/>
        <end position="383"/>
    </location>
</feature>
<reference evidence="3" key="1">
    <citation type="journal article" date="2019" name="Int. J. Syst. Evol. Microbiol.">
        <title>The Global Catalogue of Microorganisms (GCM) 10K type strain sequencing project: providing services to taxonomists for standard genome sequencing and annotation.</title>
        <authorList>
            <consortium name="The Broad Institute Genomics Platform"/>
            <consortium name="The Broad Institute Genome Sequencing Center for Infectious Disease"/>
            <person name="Wu L."/>
            <person name="Ma J."/>
        </authorList>
    </citation>
    <scope>NUCLEOTIDE SEQUENCE [LARGE SCALE GENOMIC DNA]</scope>
    <source>
        <strain evidence="3">JCM 10671</strain>
    </source>
</reference>
<organism evidence="2 3">
    <name type="scientific">Sporichthya brevicatena</name>
    <dbReference type="NCBI Taxonomy" id="171442"/>
    <lineage>
        <taxon>Bacteria</taxon>
        <taxon>Bacillati</taxon>
        <taxon>Actinomycetota</taxon>
        <taxon>Actinomycetes</taxon>
        <taxon>Sporichthyales</taxon>
        <taxon>Sporichthyaceae</taxon>
        <taxon>Sporichthya</taxon>
    </lineage>
</organism>
<comment type="caution">
    <text evidence="2">The sequence shown here is derived from an EMBL/GenBank/DDBJ whole genome shotgun (WGS) entry which is preliminary data.</text>
</comment>
<accession>A0ABP3R934</accession>
<dbReference type="PANTHER" id="PTHR42870">
    <property type="entry name" value="ACETYL-COA C-ACETYLTRANSFERASE"/>
    <property type="match status" value="1"/>
</dbReference>
<dbReference type="PIRSF" id="PIRSF000429">
    <property type="entry name" value="Ac-CoA_Ac_transf"/>
    <property type="match status" value="1"/>
</dbReference>
<dbReference type="CDD" id="cd00829">
    <property type="entry name" value="SCP-x_thiolase"/>
    <property type="match status" value="1"/>
</dbReference>
<evidence type="ECO:0000313" key="3">
    <source>
        <dbReference type="Proteomes" id="UP001500957"/>
    </source>
</evidence>
<dbReference type="Gene3D" id="3.40.47.10">
    <property type="match status" value="1"/>
</dbReference>
<dbReference type="EMBL" id="BAAAHE010000002">
    <property type="protein sequence ID" value="GAA0603689.1"/>
    <property type="molecule type" value="Genomic_DNA"/>
</dbReference>
<name>A0ABP3R934_9ACTN</name>
<keyword evidence="3" id="KW-1185">Reference proteome</keyword>
<dbReference type="PANTHER" id="PTHR42870:SF1">
    <property type="entry name" value="NON-SPECIFIC LIPID-TRANSFER PROTEIN-LIKE 2"/>
    <property type="match status" value="1"/>
</dbReference>
<evidence type="ECO:0000313" key="2">
    <source>
        <dbReference type="EMBL" id="GAA0603689.1"/>
    </source>
</evidence>
<evidence type="ECO:0000259" key="1">
    <source>
        <dbReference type="Pfam" id="PF22691"/>
    </source>
</evidence>
<dbReference type="Pfam" id="PF22691">
    <property type="entry name" value="Thiolase_C_1"/>
    <property type="match status" value="1"/>
</dbReference>
<sequence length="386" mass="40720">MSIKNKVAIVGAAESTEIGKVPGMSAMQLHADAAINAIADCGIDPRDIDGLACTRVEYFAPITLGSYLGLTPRWVDSTFIGGSSFMALVGHASAALATGQANVVLITHGESGRSNVVNTPYPFHEDMWEAQFERPYGTHTAHTMFPLGVLRYMKDHGLTPEQMASVAVSTRAWATRNPRAWLRDPITVEEILASPYVAYPVHKAESCVITDGGGALILTTAERARDLDLPHPPVYVVGAGQSTESPMISQMADLTTSRAFRVSGAAAFAEAGITPADVDHLMAYDPFAFVPLYALEDLGFVARGEAGKFVEAGGTAPGGTLPMNTNGGGLSYTHTGMYGMFAIQESVRQLRGTAPAQVEGVEVSVCHGVGGMYSSGATLVLSNRLP</sequence>